<accession>A0A679HDB8</accession>
<dbReference type="Proteomes" id="UP000500882">
    <property type="component" value="Chromosome"/>
</dbReference>
<dbReference type="AlphaFoldDB" id="A0A679HDB8"/>
<proteinExistence type="predicted"/>
<protein>
    <submittedName>
        <fullName evidence="1">Uncharacterized protein</fullName>
    </submittedName>
</protein>
<gene>
    <name evidence="1" type="ORF">BatF92_31420</name>
</gene>
<evidence type="ECO:0000313" key="1">
    <source>
        <dbReference type="EMBL" id="BCA51200.1"/>
    </source>
</evidence>
<name>A0A679HDB8_BACT4</name>
<evidence type="ECO:0000313" key="2">
    <source>
        <dbReference type="Proteomes" id="UP000500882"/>
    </source>
</evidence>
<organism evidence="1 2">
    <name type="scientific">Bacteroides thetaiotaomicron</name>
    <dbReference type="NCBI Taxonomy" id="818"/>
    <lineage>
        <taxon>Bacteria</taxon>
        <taxon>Pseudomonadati</taxon>
        <taxon>Bacteroidota</taxon>
        <taxon>Bacteroidia</taxon>
        <taxon>Bacteroidales</taxon>
        <taxon>Bacteroidaceae</taxon>
        <taxon>Bacteroides</taxon>
    </lineage>
</organism>
<dbReference type="EMBL" id="AP022660">
    <property type="protein sequence ID" value="BCA51200.1"/>
    <property type="molecule type" value="Genomic_DNA"/>
</dbReference>
<reference evidence="1 2" key="1">
    <citation type="submission" date="2020-02" db="EMBL/GenBank/DDBJ databases">
        <title>Whole-genome sequencing and comparative analysis of the genomes of Bacteroides thetaiotaomicron and Escherichia coli isolated from a healthy resident in Vietnam.</title>
        <authorList>
            <person name="Mohsin M."/>
            <person name="Tanaka K."/>
            <person name="Kawahara R."/>
            <person name="Kondo S."/>
            <person name="Noguchi H."/>
            <person name="Motooka D."/>
            <person name="Nakamura S."/>
            <person name="Khong D.T."/>
            <person name="Nguyen T.N."/>
            <person name="Tran H.T."/>
            <person name="Yamamoto Y."/>
        </authorList>
    </citation>
    <scope>NUCLEOTIDE SEQUENCE [LARGE SCALE GENOMIC DNA]</scope>
    <source>
        <strain evidence="1 2">F9-2</strain>
    </source>
</reference>
<sequence length="91" mass="10549">MNSLIMNIIFELQRNPFRKASPKLIDYFPLFIDSVLFDRENRAICRYLFSSTALIATFAPSLKRNKTNGNNEKTTTVISVNSYAIHVLMFR</sequence>